<dbReference type="InterPro" id="IPR002925">
    <property type="entry name" value="Dienelactn_hydro"/>
</dbReference>
<protein>
    <submittedName>
        <fullName evidence="2">Dienelactone hydrolase</fullName>
    </submittedName>
</protein>
<dbReference type="RefSeq" id="WP_096331568.1">
    <property type="nucleotide sequence ID" value="NZ_FOMX01000028.1"/>
</dbReference>
<evidence type="ECO:0000313" key="3">
    <source>
        <dbReference type="Proteomes" id="UP000199400"/>
    </source>
</evidence>
<name>A0A1I2FU11_9BACT</name>
<organism evidence="2 3">
    <name type="scientific">Nannocystis exedens</name>
    <dbReference type="NCBI Taxonomy" id="54"/>
    <lineage>
        <taxon>Bacteria</taxon>
        <taxon>Pseudomonadati</taxon>
        <taxon>Myxococcota</taxon>
        <taxon>Polyangia</taxon>
        <taxon>Nannocystales</taxon>
        <taxon>Nannocystaceae</taxon>
        <taxon>Nannocystis</taxon>
    </lineage>
</organism>
<reference evidence="3" key="1">
    <citation type="submission" date="2016-10" db="EMBL/GenBank/DDBJ databases">
        <authorList>
            <person name="Varghese N."/>
            <person name="Submissions S."/>
        </authorList>
    </citation>
    <scope>NUCLEOTIDE SEQUENCE [LARGE SCALE GENOMIC DNA]</scope>
    <source>
        <strain evidence="3">ATCC 25963</strain>
    </source>
</reference>
<dbReference type="InterPro" id="IPR029058">
    <property type="entry name" value="AB_hydrolase_fold"/>
</dbReference>
<evidence type="ECO:0000313" key="2">
    <source>
        <dbReference type="EMBL" id="SFF08914.1"/>
    </source>
</evidence>
<keyword evidence="3" id="KW-1185">Reference proteome</keyword>
<dbReference type="AlphaFoldDB" id="A0A1I2FU11"/>
<dbReference type="EMBL" id="FOMX01000028">
    <property type="protein sequence ID" value="SFF08914.1"/>
    <property type="molecule type" value="Genomic_DNA"/>
</dbReference>
<feature type="domain" description="Dienelactone hydrolase" evidence="1">
    <location>
        <begin position="25"/>
        <end position="243"/>
    </location>
</feature>
<keyword evidence="2" id="KW-0378">Hydrolase</keyword>
<proteinExistence type="predicted"/>
<dbReference type="Proteomes" id="UP000199400">
    <property type="component" value="Unassembled WGS sequence"/>
</dbReference>
<dbReference type="STRING" id="54.SAMN02745121_06860"/>
<evidence type="ECO:0000259" key="1">
    <source>
        <dbReference type="Pfam" id="PF01738"/>
    </source>
</evidence>
<dbReference type="PANTHER" id="PTHR22946:SF0">
    <property type="entry name" value="DIENELACTONE HYDROLASE DOMAIN-CONTAINING PROTEIN"/>
    <property type="match status" value="1"/>
</dbReference>
<accession>A0A1I2FU11</accession>
<dbReference type="GO" id="GO:0016787">
    <property type="term" value="F:hydrolase activity"/>
    <property type="evidence" value="ECO:0007669"/>
    <property type="project" value="UniProtKB-KW"/>
</dbReference>
<sequence>MTAAASRSIVTEFVDYSAGDIVAEGYVAHDGATGRPRPCVVLAHAWDGQNGSIRARAEEFAAEGRVAFALDVYGKGVRGEETGDNSRLMFPLLNDRALLRDRLIAGVAAARQHPLVDPDRLVVVGWCFGGLCALDAARSNAGGVRGVVSIHGVLRPPGFPEQPKIAAKILVLHGWEDPVAPPEDVLGLARELTAAGADWQLHAYGHAMHAFTVPGAQMPERGLLYDPSAARRAQQAIDGFLAETLGPVER</sequence>
<dbReference type="OrthoDB" id="9787933at2"/>
<dbReference type="Gene3D" id="3.40.50.1820">
    <property type="entry name" value="alpha/beta hydrolase"/>
    <property type="match status" value="1"/>
</dbReference>
<dbReference type="InterPro" id="IPR050261">
    <property type="entry name" value="FrsA_esterase"/>
</dbReference>
<dbReference type="SUPFAM" id="SSF53474">
    <property type="entry name" value="alpha/beta-Hydrolases"/>
    <property type="match status" value="1"/>
</dbReference>
<dbReference type="Pfam" id="PF01738">
    <property type="entry name" value="DLH"/>
    <property type="match status" value="1"/>
</dbReference>
<gene>
    <name evidence="2" type="ORF">SAMN02745121_06860</name>
</gene>
<dbReference type="PANTHER" id="PTHR22946">
    <property type="entry name" value="DIENELACTONE HYDROLASE DOMAIN-CONTAINING PROTEIN-RELATED"/>
    <property type="match status" value="1"/>
</dbReference>